<dbReference type="GO" id="GO:0048367">
    <property type="term" value="P:shoot system development"/>
    <property type="evidence" value="ECO:0007669"/>
    <property type="project" value="UniProtKB-ARBA"/>
</dbReference>
<evidence type="ECO:0000256" key="6">
    <source>
        <dbReference type="ARBA" id="ARBA00023136"/>
    </source>
</evidence>
<sequence length="109" mass="12875">MTKVGHNARDDPSFWGGGGIVSYPPHVHIFNCFPYYKRGFKFFHSLSNSKENLTLLAHNTQEVVSVRCFLPMRSMKGRSWQRCSKQIREQRGRLYIIWRCTVLLLCWHD</sequence>
<keyword evidence="5" id="KW-1133">Transmembrane helix</keyword>
<keyword evidence="3" id="KW-1003">Cell membrane</keyword>
<keyword evidence="4" id="KW-0812">Transmembrane</keyword>
<dbReference type="InterPro" id="IPR012552">
    <property type="entry name" value="DVL"/>
</dbReference>
<comment type="subcellular location">
    <subcellularLocation>
        <location evidence="1">Cell membrane</location>
        <topology evidence="1">Single-pass membrane protein</topology>
    </subcellularLocation>
</comment>
<dbReference type="PANTHER" id="PTHR47855:SF4">
    <property type="entry name" value="DVL FAMILY PROTEIN"/>
    <property type="match status" value="1"/>
</dbReference>
<evidence type="ECO:0000256" key="3">
    <source>
        <dbReference type="ARBA" id="ARBA00022475"/>
    </source>
</evidence>
<accession>A0A5D2AL80</accession>
<evidence type="ECO:0000256" key="1">
    <source>
        <dbReference type="ARBA" id="ARBA00004162"/>
    </source>
</evidence>
<dbReference type="GO" id="GO:0008285">
    <property type="term" value="P:negative regulation of cell population proliferation"/>
    <property type="evidence" value="ECO:0007669"/>
    <property type="project" value="InterPro"/>
</dbReference>
<keyword evidence="2" id="KW-0217">Developmental protein</keyword>
<organism evidence="8 9">
    <name type="scientific">Gossypium darwinii</name>
    <name type="common">Darwin's cotton</name>
    <name type="synonym">Gossypium barbadense var. darwinii</name>
    <dbReference type="NCBI Taxonomy" id="34276"/>
    <lineage>
        <taxon>Eukaryota</taxon>
        <taxon>Viridiplantae</taxon>
        <taxon>Streptophyta</taxon>
        <taxon>Embryophyta</taxon>
        <taxon>Tracheophyta</taxon>
        <taxon>Spermatophyta</taxon>
        <taxon>Magnoliopsida</taxon>
        <taxon>eudicotyledons</taxon>
        <taxon>Gunneridae</taxon>
        <taxon>Pentapetalae</taxon>
        <taxon>rosids</taxon>
        <taxon>malvids</taxon>
        <taxon>Malvales</taxon>
        <taxon>Malvaceae</taxon>
        <taxon>Malvoideae</taxon>
        <taxon>Gossypium</taxon>
    </lineage>
</organism>
<gene>
    <name evidence="8" type="ORF">ES288_D11G139300v1</name>
</gene>
<evidence type="ECO:0000313" key="9">
    <source>
        <dbReference type="Proteomes" id="UP000323506"/>
    </source>
</evidence>
<keyword evidence="6" id="KW-0472">Membrane</keyword>
<keyword evidence="9" id="KW-1185">Reference proteome</keyword>
<dbReference type="AlphaFoldDB" id="A0A5D2AL80"/>
<evidence type="ECO:0000256" key="5">
    <source>
        <dbReference type="ARBA" id="ARBA00022989"/>
    </source>
</evidence>
<name>A0A5D2AL80_GOSDA</name>
<dbReference type="Pfam" id="PF08137">
    <property type="entry name" value="DVL"/>
    <property type="match status" value="1"/>
</dbReference>
<dbReference type="GO" id="GO:0005886">
    <property type="term" value="C:plasma membrane"/>
    <property type="evidence" value="ECO:0007669"/>
    <property type="project" value="UniProtKB-SubCell"/>
</dbReference>
<protein>
    <submittedName>
        <fullName evidence="8">Uncharacterized protein</fullName>
    </submittedName>
</protein>
<evidence type="ECO:0000256" key="2">
    <source>
        <dbReference type="ARBA" id="ARBA00022473"/>
    </source>
</evidence>
<dbReference type="PANTHER" id="PTHR47855">
    <property type="entry name" value="OS01G0525701 PROTEIN"/>
    <property type="match status" value="1"/>
</dbReference>
<dbReference type="InterPro" id="IPR052153">
    <property type="entry name" value="DVL/RTFL_small_peptides"/>
</dbReference>
<evidence type="ECO:0000256" key="4">
    <source>
        <dbReference type="ARBA" id="ARBA00022692"/>
    </source>
</evidence>
<reference evidence="8 9" key="1">
    <citation type="submission" date="2019-06" db="EMBL/GenBank/DDBJ databases">
        <title>WGS assembly of Gossypium darwinii.</title>
        <authorList>
            <person name="Chen Z.J."/>
            <person name="Sreedasyam A."/>
            <person name="Ando A."/>
            <person name="Song Q."/>
            <person name="De L."/>
            <person name="Hulse-Kemp A."/>
            <person name="Ding M."/>
            <person name="Ye W."/>
            <person name="Kirkbride R."/>
            <person name="Jenkins J."/>
            <person name="Plott C."/>
            <person name="Lovell J."/>
            <person name="Lin Y.-M."/>
            <person name="Vaughn R."/>
            <person name="Liu B."/>
            <person name="Li W."/>
            <person name="Simpson S."/>
            <person name="Scheffler B."/>
            <person name="Saski C."/>
            <person name="Grover C."/>
            <person name="Hu G."/>
            <person name="Conover J."/>
            <person name="Carlson J."/>
            <person name="Shu S."/>
            <person name="Boston L."/>
            <person name="Williams M."/>
            <person name="Peterson D."/>
            <person name="Mcgee K."/>
            <person name="Jones D."/>
            <person name="Wendel J."/>
            <person name="Stelly D."/>
            <person name="Grimwood J."/>
            <person name="Schmutz J."/>
        </authorList>
    </citation>
    <scope>NUCLEOTIDE SEQUENCE [LARGE SCALE GENOMIC DNA]</scope>
    <source>
        <strain evidence="8">1808015.09</strain>
    </source>
</reference>
<dbReference type="Proteomes" id="UP000323506">
    <property type="component" value="Chromosome D11"/>
</dbReference>
<evidence type="ECO:0000313" key="8">
    <source>
        <dbReference type="EMBL" id="TYG44993.1"/>
    </source>
</evidence>
<proteinExistence type="inferred from homology"/>
<dbReference type="EMBL" id="CM017711">
    <property type="protein sequence ID" value="TYG44993.1"/>
    <property type="molecule type" value="Genomic_DNA"/>
</dbReference>
<comment type="similarity">
    <text evidence="7">Belongs to the DVL/RTFL small polypeptides family.</text>
</comment>
<evidence type="ECO:0000256" key="7">
    <source>
        <dbReference type="ARBA" id="ARBA00024340"/>
    </source>
</evidence>